<evidence type="ECO:0000256" key="1">
    <source>
        <dbReference type="ARBA" id="ARBA00012502"/>
    </source>
</evidence>
<dbReference type="EMBL" id="BARS01000075">
    <property type="protein sequence ID" value="GAF71367.1"/>
    <property type="molecule type" value="Genomic_DNA"/>
</dbReference>
<gene>
    <name evidence="4" type="ORF">S01H1_00231</name>
</gene>
<accession>X0S606</accession>
<dbReference type="EC" id="1.8.4.11" evidence="1"/>
<proteinExistence type="predicted"/>
<evidence type="ECO:0000259" key="3">
    <source>
        <dbReference type="Pfam" id="PF01625"/>
    </source>
</evidence>
<keyword evidence="2" id="KW-0560">Oxidoreductase</keyword>
<dbReference type="GO" id="GO:0008113">
    <property type="term" value="F:peptide-methionine (S)-S-oxide reductase activity"/>
    <property type="evidence" value="ECO:0007669"/>
    <property type="project" value="UniProtKB-EC"/>
</dbReference>
<reference evidence="4" key="1">
    <citation type="journal article" date="2014" name="Front. Microbiol.">
        <title>High frequency of phylogenetically diverse reductive dehalogenase-homologous genes in deep subseafloor sedimentary metagenomes.</title>
        <authorList>
            <person name="Kawai M."/>
            <person name="Futagami T."/>
            <person name="Toyoda A."/>
            <person name="Takaki Y."/>
            <person name="Nishi S."/>
            <person name="Hori S."/>
            <person name="Arai W."/>
            <person name="Tsubouchi T."/>
            <person name="Morono Y."/>
            <person name="Uchiyama I."/>
            <person name="Ito T."/>
            <person name="Fujiyama A."/>
            <person name="Inagaki F."/>
            <person name="Takami H."/>
        </authorList>
    </citation>
    <scope>NUCLEOTIDE SEQUENCE</scope>
    <source>
        <strain evidence="4">Expedition CK06-06</strain>
    </source>
</reference>
<dbReference type="AlphaFoldDB" id="X0S606"/>
<dbReference type="InterPro" id="IPR036509">
    <property type="entry name" value="Met_Sox_Rdtase_MsrA_sf"/>
</dbReference>
<dbReference type="PANTHER" id="PTHR43774">
    <property type="entry name" value="PEPTIDE METHIONINE SULFOXIDE REDUCTASE"/>
    <property type="match status" value="1"/>
</dbReference>
<organism evidence="4">
    <name type="scientific">marine sediment metagenome</name>
    <dbReference type="NCBI Taxonomy" id="412755"/>
    <lineage>
        <taxon>unclassified sequences</taxon>
        <taxon>metagenomes</taxon>
        <taxon>ecological metagenomes</taxon>
    </lineage>
</organism>
<evidence type="ECO:0000313" key="4">
    <source>
        <dbReference type="EMBL" id="GAF71367.1"/>
    </source>
</evidence>
<sequence>MIRTRVGYAGGEKINPTYHALGNHSETIQIDYDPEKITYPQLLQIFWDNHNYKLKSFSRQYMSIIFFHNLKQQELATQSMQEQEKKLDTKLVTEILPLTQFYRAEDYHQKYKLQLREDISGELKKMYPNFQDFVDSTAVARINGFIGGHSTSEQLKKEISTYGLTEASEKYLLNLVYPSIQDQ</sequence>
<dbReference type="SUPFAM" id="SSF55068">
    <property type="entry name" value="Peptide methionine sulfoxide reductase"/>
    <property type="match status" value="1"/>
</dbReference>
<dbReference type="Gene3D" id="3.30.1060.10">
    <property type="entry name" value="Peptide methionine sulphoxide reductase MsrA"/>
    <property type="match status" value="1"/>
</dbReference>
<feature type="domain" description="Peptide methionine sulphoxide reductase MsrA" evidence="3">
    <location>
        <begin position="2"/>
        <end position="114"/>
    </location>
</feature>
<evidence type="ECO:0000256" key="2">
    <source>
        <dbReference type="ARBA" id="ARBA00023002"/>
    </source>
</evidence>
<comment type="caution">
    <text evidence="4">The sequence shown here is derived from an EMBL/GenBank/DDBJ whole genome shotgun (WGS) entry which is preliminary data.</text>
</comment>
<dbReference type="PANTHER" id="PTHR43774:SF1">
    <property type="entry name" value="PEPTIDE METHIONINE SULFOXIDE REDUCTASE MSRA 2"/>
    <property type="match status" value="1"/>
</dbReference>
<dbReference type="InterPro" id="IPR002569">
    <property type="entry name" value="Met_Sox_Rdtase_MsrA_dom"/>
</dbReference>
<protein>
    <recommendedName>
        <fullName evidence="1">peptide-methionine (S)-S-oxide reductase</fullName>
        <ecNumber evidence="1">1.8.4.11</ecNumber>
    </recommendedName>
</protein>
<name>X0S606_9ZZZZ</name>
<dbReference type="Pfam" id="PF01625">
    <property type="entry name" value="PMSR"/>
    <property type="match status" value="1"/>
</dbReference>